<gene>
    <name evidence="7" type="ORF">CN958_16395</name>
</gene>
<reference evidence="7 8" key="1">
    <citation type="submission" date="2017-09" db="EMBL/GenBank/DDBJ databases">
        <title>Large-scale bioinformatics analysis of Bacillus genomes uncovers conserved roles of natural products in bacterial physiology.</title>
        <authorList>
            <consortium name="Agbiome Team Llc"/>
            <person name="Bleich R.M."/>
            <person name="Grubbs K.J."/>
            <person name="Santa Maria K.C."/>
            <person name="Allen S.E."/>
            <person name="Farag S."/>
            <person name="Shank E.A."/>
            <person name="Bowers A."/>
        </authorList>
    </citation>
    <scope>NUCLEOTIDE SEQUENCE [LARGE SCALE GENOMIC DNA]</scope>
    <source>
        <strain evidence="7 8">AFS053130</strain>
    </source>
</reference>
<protein>
    <submittedName>
        <fullName evidence="7">LytR family transcriptional regulator</fullName>
    </submittedName>
</protein>
<comment type="similarity">
    <text evidence="1">Belongs to the LytR/CpsA/Psr (LCP) family.</text>
</comment>
<keyword evidence="3" id="KW-0735">Signal-anchor</keyword>
<dbReference type="GO" id="GO:0071555">
    <property type="term" value="P:cell wall organization"/>
    <property type="evidence" value="ECO:0007669"/>
    <property type="project" value="UniProtKB-KW"/>
</dbReference>
<evidence type="ECO:0000256" key="5">
    <source>
        <dbReference type="SAM" id="Phobius"/>
    </source>
</evidence>
<dbReference type="PANTHER" id="PTHR33392:SF3">
    <property type="entry name" value="POLYISOPRENYL-TEICHOIC ACID--PEPTIDOGLYCAN TEICHOIC ACID TRANSFERASE TAGT"/>
    <property type="match status" value="1"/>
</dbReference>
<evidence type="ECO:0000259" key="6">
    <source>
        <dbReference type="Pfam" id="PF03816"/>
    </source>
</evidence>
<name>A0A2B9DYT8_BACCE</name>
<dbReference type="Pfam" id="PF03816">
    <property type="entry name" value="LytR_cpsA_psr"/>
    <property type="match status" value="1"/>
</dbReference>
<dbReference type="FunFam" id="3.40.630.190:FF:000001">
    <property type="entry name" value="LytR family transcriptional regulator"/>
    <property type="match status" value="1"/>
</dbReference>
<feature type="transmembrane region" description="Helical" evidence="5">
    <location>
        <begin position="25"/>
        <end position="46"/>
    </location>
</feature>
<evidence type="ECO:0000256" key="4">
    <source>
        <dbReference type="ARBA" id="ARBA00022989"/>
    </source>
</evidence>
<dbReference type="InterPro" id="IPR004474">
    <property type="entry name" value="LytR_CpsA_psr"/>
</dbReference>
<dbReference type="PANTHER" id="PTHR33392">
    <property type="entry name" value="POLYISOPRENYL-TEICHOIC ACID--PEPTIDOGLYCAN TEICHOIC ACID TRANSFERASE TAGU"/>
    <property type="match status" value="1"/>
</dbReference>
<dbReference type="InterPro" id="IPR050922">
    <property type="entry name" value="LytR/CpsA/Psr_CW_biosynth"/>
</dbReference>
<sequence>MGMSSELEQNTRSNKKRSKRKSLKWFILIPFFLLIFGGVGYGSFIYNKAKAVVSDAYVKIDKSSKRDKEVEPLKDNISILIMGVDGSEMRKSQYGEAVRTDALLLATINKDDKSVKLVSIPRDSRVYIPSRKKLDKITHAHVFGGVESTRDTVERFLNVPVDYYVKFNFESFVQIVDSIGGIDIDVPVAFTEQDSKDQAGMIHLEKGYQHLNGEQALALARTRKIDSDAMRGQRQQLVIEAIAKKAMSVQSISKMGSLLDAVDNNMKTNLTFDDMLAITKNMAGSDLQMEKMQIEGTDKRIGGIYYYIPNEKNVKDISKKLNDHLGITPKSARNE</sequence>
<feature type="domain" description="Cell envelope-related transcriptional attenuator" evidence="6">
    <location>
        <begin position="99"/>
        <end position="247"/>
    </location>
</feature>
<evidence type="ECO:0000256" key="3">
    <source>
        <dbReference type="ARBA" id="ARBA00022968"/>
    </source>
</evidence>
<keyword evidence="2 5" id="KW-0812">Transmembrane</keyword>
<keyword evidence="4 5" id="KW-1133">Transmembrane helix</keyword>
<dbReference type="Gene3D" id="3.40.630.190">
    <property type="entry name" value="LCP protein"/>
    <property type="match status" value="1"/>
</dbReference>
<evidence type="ECO:0000313" key="7">
    <source>
        <dbReference type="EMBL" id="PGM92219.1"/>
    </source>
</evidence>
<evidence type="ECO:0000313" key="8">
    <source>
        <dbReference type="Proteomes" id="UP000222054"/>
    </source>
</evidence>
<dbReference type="NCBIfam" id="TIGR00350">
    <property type="entry name" value="lytR_cpsA_psr"/>
    <property type="match status" value="1"/>
</dbReference>
<dbReference type="Proteomes" id="UP000222054">
    <property type="component" value="Unassembled WGS sequence"/>
</dbReference>
<organism evidence="7 8">
    <name type="scientific">Bacillus cereus</name>
    <dbReference type="NCBI Taxonomy" id="1396"/>
    <lineage>
        <taxon>Bacteria</taxon>
        <taxon>Bacillati</taxon>
        <taxon>Bacillota</taxon>
        <taxon>Bacilli</taxon>
        <taxon>Bacillales</taxon>
        <taxon>Bacillaceae</taxon>
        <taxon>Bacillus</taxon>
        <taxon>Bacillus cereus group</taxon>
    </lineage>
</organism>
<proteinExistence type="inferred from homology"/>
<accession>A0A2B9DYT8</accession>
<evidence type="ECO:0000256" key="1">
    <source>
        <dbReference type="ARBA" id="ARBA00006068"/>
    </source>
</evidence>
<evidence type="ECO:0000256" key="2">
    <source>
        <dbReference type="ARBA" id="ARBA00022692"/>
    </source>
</evidence>
<dbReference type="AlphaFoldDB" id="A0A2B9DYT8"/>
<comment type="caution">
    <text evidence="7">The sequence shown here is derived from an EMBL/GenBank/DDBJ whole genome shotgun (WGS) entry which is preliminary data.</text>
</comment>
<dbReference type="EMBL" id="NUHO01000063">
    <property type="protein sequence ID" value="PGM92219.1"/>
    <property type="molecule type" value="Genomic_DNA"/>
</dbReference>
<keyword evidence="5" id="KW-0472">Membrane</keyword>